<dbReference type="Gene3D" id="3.40.50.1820">
    <property type="entry name" value="alpha/beta hydrolase"/>
    <property type="match status" value="1"/>
</dbReference>
<gene>
    <name evidence="2" type="ORF">COA17_03340</name>
</gene>
<dbReference type="AlphaFoldDB" id="A0A2A4I2R4"/>
<proteinExistence type="predicted"/>
<dbReference type="PANTHER" id="PTHR43433">
    <property type="entry name" value="HYDROLASE, ALPHA/BETA FOLD FAMILY PROTEIN"/>
    <property type="match status" value="1"/>
</dbReference>
<dbReference type="GO" id="GO:0046503">
    <property type="term" value="P:glycerolipid catabolic process"/>
    <property type="evidence" value="ECO:0007669"/>
    <property type="project" value="TreeGrafter"/>
</dbReference>
<evidence type="ECO:0000259" key="1">
    <source>
        <dbReference type="Pfam" id="PF00561"/>
    </source>
</evidence>
<feature type="domain" description="AB hydrolase-1" evidence="1">
    <location>
        <begin position="22"/>
        <end position="273"/>
    </location>
</feature>
<dbReference type="InterPro" id="IPR050471">
    <property type="entry name" value="AB_hydrolase"/>
</dbReference>
<organism evidence="2 3">
    <name type="scientific">Sphingomonas ginsenosidimutans</name>
    <dbReference type="NCBI Taxonomy" id="862134"/>
    <lineage>
        <taxon>Bacteria</taxon>
        <taxon>Pseudomonadati</taxon>
        <taxon>Pseudomonadota</taxon>
        <taxon>Alphaproteobacteria</taxon>
        <taxon>Sphingomonadales</taxon>
        <taxon>Sphingomonadaceae</taxon>
        <taxon>Sphingomonas</taxon>
    </lineage>
</organism>
<keyword evidence="2" id="KW-0378">Hydrolase</keyword>
<evidence type="ECO:0000313" key="3">
    <source>
        <dbReference type="Proteomes" id="UP000218784"/>
    </source>
</evidence>
<evidence type="ECO:0000313" key="2">
    <source>
        <dbReference type="EMBL" id="PCG10469.1"/>
    </source>
</evidence>
<comment type="caution">
    <text evidence="2">The sequence shown here is derived from an EMBL/GenBank/DDBJ whole genome shotgun (WGS) entry which is preliminary data.</text>
</comment>
<dbReference type="PANTHER" id="PTHR43433:SF5">
    <property type="entry name" value="AB HYDROLASE-1 DOMAIN-CONTAINING PROTEIN"/>
    <property type="match status" value="1"/>
</dbReference>
<dbReference type="EMBL" id="NWVD01000001">
    <property type="protein sequence ID" value="PCG10469.1"/>
    <property type="molecule type" value="Genomic_DNA"/>
</dbReference>
<dbReference type="InterPro" id="IPR000073">
    <property type="entry name" value="AB_hydrolase_1"/>
</dbReference>
<dbReference type="GO" id="GO:0004806">
    <property type="term" value="F:triacylglycerol lipase activity"/>
    <property type="evidence" value="ECO:0007669"/>
    <property type="project" value="TreeGrafter"/>
</dbReference>
<sequence length="302" mass="32355">MARVHANGIEIEYEETGPKDGPAMLLVMGLGAQLVRWPLSMVEALAERGYRVIRFDNRDVGLSTKLDDAGVPNIMWTAMQRQFGRAPAVPYTLTDMAADTVGLMDALSIPRAHVVGASMGGMIAQLIAAGWRDRVDTLTSIMSTTGHPTCSRPTMRTTALLLRHPRGDDLEAIVAHGTLAGRAVGGRFPIEDRLMADRIRSETLRNRCPGGFVRQMAAIIADGDRTARLRTITTPTLVIHGTDDPLVPCTGGRQTAQAIPGARLMEIDGMGHTLPPPLIAPIVDAIDTHARCAHAAPVARAA</sequence>
<name>A0A2A4I2R4_9SPHN</name>
<accession>A0A2A4I2R4</accession>
<reference evidence="2 3" key="1">
    <citation type="submission" date="2017-09" db="EMBL/GenBank/DDBJ databases">
        <title>Sphingomonas ginsenosidimutans KACC 14949, whole genome shotgun sequence.</title>
        <authorList>
            <person name="Feng G."/>
            <person name="Zhu H."/>
        </authorList>
    </citation>
    <scope>NUCLEOTIDE SEQUENCE [LARGE SCALE GENOMIC DNA]</scope>
    <source>
        <strain evidence="2 3">KACC 14949</strain>
    </source>
</reference>
<protein>
    <submittedName>
        <fullName evidence="2">Alpha/beta hydrolase</fullName>
    </submittedName>
</protein>
<keyword evidence="3" id="KW-1185">Reference proteome</keyword>
<dbReference type="InterPro" id="IPR029058">
    <property type="entry name" value="AB_hydrolase_fold"/>
</dbReference>
<dbReference type="Proteomes" id="UP000218784">
    <property type="component" value="Unassembled WGS sequence"/>
</dbReference>
<dbReference type="RefSeq" id="WP_066486061.1">
    <property type="nucleotide sequence ID" value="NZ_JAIEOT010000057.1"/>
</dbReference>
<dbReference type="Pfam" id="PF00561">
    <property type="entry name" value="Abhydrolase_1"/>
    <property type="match status" value="1"/>
</dbReference>
<dbReference type="SUPFAM" id="SSF53474">
    <property type="entry name" value="alpha/beta-Hydrolases"/>
    <property type="match status" value="1"/>
</dbReference>